<evidence type="ECO:0000256" key="4">
    <source>
        <dbReference type="ARBA" id="ARBA00022475"/>
    </source>
</evidence>
<keyword evidence="3" id="KW-0813">Transport</keyword>
<proteinExistence type="inferred from homology"/>
<keyword evidence="6 12" id="KW-0812">Transmembrane</keyword>
<feature type="transmembrane region" description="Helical" evidence="12">
    <location>
        <begin position="378"/>
        <end position="398"/>
    </location>
</feature>
<evidence type="ECO:0000256" key="9">
    <source>
        <dbReference type="ARBA" id="ARBA00023251"/>
    </source>
</evidence>
<feature type="transmembrane region" description="Helical" evidence="12">
    <location>
        <begin position="12"/>
        <end position="32"/>
    </location>
</feature>
<dbReference type="EMBL" id="CP054212">
    <property type="protein sequence ID" value="QKJ87483.1"/>
    <property type="molecule type" value="Genomic_DNA"/>
</dbReference>
<dbReference type="InterPro" id="IPR020846">
    <property type="entry name" value="MFS_dom"/>
</dbReference>
<feature type="transmembrane region" description="Helical" evidence="12">
    <location>
        <begin position="289"/>
        <end position="308"/>
    </location>
</feature>
<dbReference type="CDD" id="cd17320">
    <property type="entry name" value="MFS_MdfA_MDR_like"/>
    <property type="match status" value="1"/>
</dbReference>
<dbReference type="AlphaFoldDB" id="A0A6M8UQR3"/>
<evidence type="ECO:0000256" key="1">
    <source>
        <dbReference type="ARBA" id="ARBA00004429"/>
    </source>
</evidence>
<protein>
    <recommendedName>
        <fullName evidence="11">Multidrug transporter MdfA</fullName>
    </recommendedName>
</protein>
<dbReference type="Gene3D" id="1.20.1720.10">
    <property type="entry name" value="Multidrug resistance protein D"/>
    <property type="match status" value="1"/>
</dbReference>
<evidence type="ECO:0000313" key="15">
    <source>
        <dbReference type="Proteomes" id="UP000505325"/>
    </source>
</evidence>
<feature type="transmembrane region" description="Helical" evidence="12">
    <location>
        <begin position="314"/>
        <end position="336"/>
    </location>
</feature>
<gene>
    <name evidence="14" type="ORF">PMPD1_2541</name>
</gene>
<keyword evidence="7 12" id="KW-1133">Transmembrane helix</keyword>
<dbReference type="InterPro" id="IPR036259">
    <property type="entry name" value="MFS_trans_sf"/>
</dbReference>
<feature type="transmembrane region" description="Helical" evidence="12">
    <location>
        <begin position="348"/>
        <end position="366"/>
    </location>
</feature>
<evidence type="ECO:0000256" key="3">
    <source>
        <dbReference type="ARBA" id="ARBA00022448"/>
    </source>
</evidence>
<dbReference type="InterPro" id="IPR005829">
    <property type="entry name" value="Sugar_transporter_CS"/>
</dbReference>
<dbReference type="PANTHER" id="PTHR23502">
    <property type="entry name" value="MAJOR FACILITATOR SUPERFAMILY"/>
    <property type="match status" value="1"/>
</dbReference>
<dbReference type="PROSITE" id="PS50850">
    <property type="entry name" value="MFS"/>
    <property type="match status" value="1"/>
</dbReference>
<keyword evidence="4" id="KW-1003">Cell membrane</keyword>
<comment type="similarity">
    <text evidence="10">Belongs to the major facilitator superfamily. MdfA family.</text>
</comment>
<feature type="transmembrane region" description="Helical" evidence="12">
    <location>
        <begin position="257"/>
        <end position="277"/>
    </location>
</feature>
<dbReference type="KEGG" id="pmak:PMPD1_2541"/>
<feature type="transmembrane region" description="Helical" evidence="12">
    <location>
        <begin position="108"/>
        <end position="129"/>
    </location>
</feature>
<feature type="domain" description="Major facilitator superfamily (MFS) profile" evidence="13">
    <location>
        <begin position="6"/>
        <end position="403"/>
    </location>
</feature>
<dbReference type="InterPro" id="IPR011701">
    <property type="entry name" value="MFS"/>
</dbReference>
<comment type="subcellular location">
    <subcellularLocation>
        <location evidence="1">Cell inner membrane</location>
        <topology evidence="1">Multi-pass membrane protein</topology>
    </subcellularLocation>
</comment>
<feature type="transmembrane region" description="Helical" evidence="12">
    <location>
        <begin position="225"/>
        <end position="245"/>
    </location>
</feature>
<dbReference type="Pfam" id="PF07690">
    <property type="entry name" value="MFS_1"/>
    <property type="match status" value="1"/>
</dbReference>
<dbReference type="PROSITE" id="PS00216">
    <property type="entry name" value="SUGAR_TRANSPORT_1"/>
    <property type="match status" value="1"/>
</dbReference>
<keyword evidence="8 12" id="KW-0472">Membrane</keyword>
<evidence type="ECO:0000256" key="7">
    <source>
        <dbReference type="ARBA" id="ARBA00022989"/>
    </source>
</evidence>
<feature type="transmembrane region" description="Helical" evidence="12">
    <location>
        <begin position="52"/>
        <end position="71"/>
    </location>
</feature>
<dbReference type="GO" id="GO:0015385">
    <property type="term" value="F:sodium:proton antiporter activity"/>
    <property type="evidence" value="ECO:0007669"/>
    <property type="project" value="TreeGrafter"/>
</dbReference>
<comment type="subunit">
    <text evidence="2">Monomer.</text>
</comment>
<dbReference type="GO" id="GO:0046677">
    <property type="term" value="P:response to antibiotic"/>
    <property type="evidence" value="ECO:0007669"/>
    <property type="project" value="UniProtKB-KW"/>
</dbReference>
<evidence type="ECO:0000313" key="14">
    <source>
        <dbReference type="EMBL" id="QKJ87483.1"/>
    </source>
</evidence>
<sequence length="412" mass="44707">MAAYTPISTLTLRHLLFPLSLVLFEFATYIAHDMIQPGMLLVTGEFNVGPEWVSASLTAYLIGGIVLQWLLGPLSDKYGRRPILLFGVLFFILACAITPFVQSIEQFITLRFMQGISLCFIGAVGYAAVQEAFDETLSVRIMALMANVALLAPLAGPLAGAAFLDVSGWRNMFWLFALIAALAWFGLWRAMPETAGDRSASVSLASLGKGYLALARDRQVMSGSLAIGLVFIPILAWVALSPVILIHDAGLSRMQYALLQLPVFLAMIAGNLTLGRLSGRWPIEQPLRFGAWPILLGLGLALLCTLVNNQSYLWMTAGLSLYGFGAGLVNAGLYRLTLFASNAGKGSVAAMLGMVSILAFALGIELTKYGYFNGGNRLFSLINFACGLVWFALVTAFLRERQRRSTVITRVK</sequence>
<dbReference type="GO" id="GO:0005886">
    <property type="term" value="C:plasma membrane"/>
    <property type="evidence" value="ECO:0007669"/>
    <property type="project" value="UniProtKB-SubCell"/>
</dbReference>
<evidence type="ECO:0000259" key="13">
    <source>
        <dbReference type="PROSITE" id="PS50850"/>
    </source>
</evidence>
<keyword evidence="15" id="KW-1185">Reference proteome</keyword>
<dbReference type="Proteomes" id="UP000505325">
    <property type="component" value="Chromosome"/>
</dbReference>
<feature type="transmembrane region" description="Helical" evidence="12">
    <location>
        <begin position="169"/>
        <end position="188"/>
    </location>
</feature>
<dbReference type="SUPFAM" id="SSF103473">
    <property type="entry name" value="MFS general substrate transporter"/>
    <property type="match status" value="1"/>
</dbReference>
<evidence type="ECO:0000256" key="5">
    <source>
        <dbReference type="ARBA" id="ARBA00022519"/>
    </source>
</evidence>
<feature type="transmembrane region" description="Helical" evidence="12">
    <location>
        <begin position="141"/>
        <end position="163"/>
    </location>
</feature>
<evidence type="ECO:0000256" key="11">
    <source>
        <dbReference type="ARBA" id="ARBA00040126"/>
    </source>
</evidence>
<feature type="transmembrane region" description="Helical" evidence="12">
    <location>
        <begin position="83"/>
        <end position="102"/>
    </location>
</feature>
<organism evidence="14 15">
    <name type="scientific">Paramixta manurensis</name>
    <dbReference type="NCBI Taxonomy" id="2740817"/>
    <lineage>
        <taxon>Bacteria</taxon>
        <taxon>Pseudomonadati</taxon>
        <taxon>Pseudomonadota</taxon>
        <taxon>Gammaproteobacteria</taxon>
        <taxon>Enterobacterales</taxon>
        <taxon>Erwiniaceae</taxon>
        <taxon>Paramixta</taxon>
    </lineage>
</organism>
<reference evidence="14 15" key="1">
    <citation type="submission" date="2020-06" db="EMBL/GenBank/DDBJ databases">
        <title>Genome sequence of Paramixta manurensis strain PD-1.</title>
        <authorList>
            <person name="Lee C.W."/>
            <person name="Kim J."/>
        </authorList>
    </citation>
    <scope>NUCLEOTIDE SEQUENCE [LARGE SCALE GENOMIC DNA]</scope>
    <source>
        <strain evidence="14 15">PD-1</strain>
    </source>
</reference>
<evidence type="ECO:0000256" key="6">
    <source>
        <dbReference type="ARBA" id="ARBA00022692"/>
    </source>
</evidence>
<accession>A0A6M8UQR3</accession>
<keyword evidence="5" id="KW-0997">Cell inner membrane</keyword>
<keyword evidence="9" id="KW-0046">Antibiotic resistance</keyword>
<dbReference type="PANTHER" id="PTHR23502:SF43">
    <property type="entry name" value="MULTIDRUG TRANSPORTER MDFA"/>
    <property type="match status" value="1"/>
</dbReference>
<evidence type="ECO:0000256" key="12">
    <source>
        <dbReference type="SAM" id="Phobius"/>
    </source>
</evidence>
<dbReference type="GO" id="GO:1990961">
    <property type="term" value="P:xenobiotic detoxification by transmembrane export across the plasma membrane"/>
    <property type="evidence" value="ECO:0007669"/>
    <property type="project" value="TreeGrafter"/>
</dbReference>
<evidence type="ECO:0000256" key="2">
    <source>
        <dbReference type="ARBA" id="ARBA00011245"/>
    </source>
</evidence>
<name>A0A6M8UQR3_9GAMM</name>
<evidence type="ECO:0000256" key="8">
    <source>
        <dbReference type="ARBA" id="ARBA00023136"/>
    </source>
</evidence>
<evidence type="ECO:0000256" key="10">
    <source>
        <dbReference type="ARBA" id="ARBA00038406"/>
    </source>
</evidence>
<dbReference type="NCBIfam" id="NF011931">
    <property type="entry name" value="PRK15402.1"/>
    <property type="match status" value="1"/>
</dbReference>
<dbReference type="RefSeq" id="WP_173634423.1">
    <property type="nucleotide sequence ID" value="NZ_CP054212.1"/>
</dbReference>